<comment type="caution">
    <text evidence="2">The sequence shown here is derived from an EMBL/GenBank/DDBJ whole genome shotgun (WGS) entry which is preliminary data.</text>
</comment>
<reference evidence="2 3" key="1">
    <citation type="submission" date="2022-07" db="EMBL/GenBank/DDBJ databases">
        <title>Methylomonas rivi sp. nov., Methylomonas rosea sp. nov., Methylomonas aureus sp. nov. and Methylomonas subterranea sp. nov., four novel methanotrophs isolated from a freshwater creek and the deep terrestrial subsurface.</title>
        <authorList>
            <person name="Abin C."/>
            <person name="Sankaranarayanan K."/>
            <person name="Garner C."/>
            <person name="Sindelar R."/>
            <person name="Kotary K."/>
            <person name="Garner R."/>
            <person name="Barclay S."/>
            <person name="Lawson P."/>
            <person name="Krumholz L."/>
        </authorList>
    </citation>
    <scope>NUCLEOTIDE SEQUENCE [LARGE SCALE GENOMIC DNA]</scope>
    <source>
        <strain evidence="2 3">SURF-1</strain>
    </source>
</reference>
<proteinExistence type="predicted"/>
<name>A0ABT1UD90_9GAMM</name>
<keyword evidence="1" id="KW-0812">Transmembrane</keyword>
<sequence>MSTAPFFPKLLVCCAVLLVLIVLHIIPLPILELTILYVMLFRPAWFKNLVDQLYLR</sequence>
<protein>
    <submittedName>
        <fullName evidence="2">Uncharacterized protein</fullName>
    </submittedName>
</protein>
<dbReference type="Proteomes" id="UP001524569">
    <property type="component" value="Unassembled WGS sequence"/>
</dbReference>
<keyword evidence="1" id="KW-0472">Membrane</keyword>
<evidence type="ECO:0000313" key="2">
    <source>
        <dbReference type="EMBL" id="MCQ8180195.1"/>
    </source>
</evidence>
<keyword evidence="3" id="KW-1185">Reference proteome</keyword>
<accession>A0ABT1UD90</accession>
<gene>
    <name evidence="2" type="ORF">NP603_03655</name>
</gene>
<keyword evidence="1" id="KW-1133">Transmembrane helix</keyword>
<organism evidence="2 3">
    <name type="scientific">Methylomonas aurea</name>
    <dbReference type="NCBI Taxonomy" id="2952224"/>
    <lineage>
        <taxon>Bacteria</taxon>
        <taxon>Pseudomonadati</taxon>
        <taxon>Pseudomonadota</taxon>
        <taxon>Gammaproteobacteria</taxon>
        <taxon>Methylococcales</taxon>
        <taxon>Methylococcaceae</taxon>
        <taxon>Methylomonas</taxon>
    </lineage>
</organism>
<feature type="transmembrane region" description="Helical" evidence="1">
    <location>
        <begin position="6"/>
        <end position="39"/>
    </location>
</feature>
<evidence type="ECO:0000256" key="1">
    <source>
        <dbReference type="SAM" id="Phobius"/>
    </source>
</evidence>
<dbReference type="EMBL" id="JANIBM010000003">
    <property type="protein sequence ID" value="MCQ8180195.1"/>
    <property type="molecule type" value="Genomic_DNA"/>
</dbReference>
<dbReference type="RefSeq" id="WP_256609571.1">
    <property type="nucleotide sequence ID" value="NZ_JANIBM010000003.1"/>
</dbReference>
<evidence type="ECO:0000313" key="3">
    <source>
        <dbReference type="Proteomes" id="UP001524569"/>
    </source>
</evidence>